<feature type="compositionally biased region" description="Basic and acidic residues" evidence="1">
    <location>
        <begin position="19"/>
        <end position="62"/>
    </location>
</feature>
<gene>
    <name evidence="2" type="ORF">RM698_25060</name>
</gene>
<dbReference type="PANTHER" id="PTHR41913:SF1">
    <property type="entry name" value="DUF1684 DOMAIN-CONTAINING PROTEIN"/>
    <property type="match status" value="1"/>
</dbReference>
<name>A0ABU2RAF3_9ACTN</name>
<keyword evidence="3" id="KW-1185">Reference proteome</keyword>
<proteinExistence type="predicted"/>
<reference evidence="3" key="1">
    <citation type="submission" date="2023-07" db="EMBL/GenBank/DDBJ databases">
        <title>30 novel species of actinomycetes from the DSMZ collection.</title>
        <authorList>
            <person name="Nouioui I."/>
        </authorList>
    </citation>
    <scope>NUCLEOTIDE SEQUENCE [LARGE SCALE GENOMIC DNA]</scope>
    <source>
        <strain evidence="3">DSM 41979</strain>
    </source>
</reference>
<evidence type="ECO:0000313" key="3">
    <source>
        <dbReference type="Proteomes" id="UP001183610"/>
    </source>
</evidence>
<protein>
    <submittedName>
        <fullName evidence="2">DUF1684 domain-containing protein</fullName>
    </submittedName>
</protein>
<organism evidence="2 3">
    <name type="scientific">Streptomyces evansiae</name>
    <dbReference type="NCBI Taxonomy" id="3075535"/>
    <lineage>
        <taxon>Bacteria</taxon>
        <taxon>Bacillati</taxon>
        <taxon>Actinomycetota</taxon>
        <taxon>Actinomycetes</taxon>
        <taxon>Kitasatosporales</taxon>
        <taxon>Streptomycetaceae</taxon>
        <taxon>Streptomyces</taxon>
    </lineage>
</organism>
<dbReference type="Pfam" id="PF07920">
    <property type="entry name" value="DUF1684"/>
    <property type="match status" value="1"/>
</dbReference>
<comment type="caution">
    <text evidence="2">The sequence shown here is derived from an EMBL/GenBank/DDBJ whole genome shotgun (WGS) entry which is preliminary data.</text>
</comment>
<feature type="region of interest" description="Disordered" evidence="1">
    <location>
        <begin position="1"/>
        <end position="62"/>
    </location>
</feature>
<dbReference type="RefSeq" id="WP_010262077.1">
    <property type="nucleotide sequence ID" value="NZ_JAVRET010000076.1"/>
</dbReference>
<evidence type="ECO:0000313" key="2">
    <source>
        <dbReference type="EMBL" id="MDT0412304.1"/>
    </source>
</evidence>
<dbReference type="Proteomes" id="UP001183610">
    <property type="component" value="Unassembled WGS sequence"/>
</dbReference>
<evidence type="ECO:0000256" key="1">
    <source>
        <dbReference type="SAM" id="MobiDB-lite"/>
    </source>
</evidence>
<accession>A0ABU2RAF3</accession>
<dbReference type="PANTHER" id="PTHR41913">
    <property type="entry name" value="DUF1684 DOMAIN-CONTAINING PROTEIN"/>
    <property type="match status" value="1"/>
</dbReference>
<dbReference type="InterPro" id="IPR012467">
    <property type="entry name" value="DUF1684"/>
</dbReference>
<sequence length="298" mass="32485">MTDPTDGAPVHGAPANGDADSRDVASRDVASRDAASRDAASRDAASRDAASRDAASRDAASRDIATERAAWDDWRARRRAALTAPQGNLALVETRWAPPGERPDLDAARAALGEGQTLTTLERTEPVSGRPEYGLRRWDPRSPALRHFDSVDTFPYCPEWVLEAQYEPVEGARTVPFEHIRDNGGTRDLVVPGDLRLTLDGADYTLSAFDDDGTLLLVFGDPTNGTSTYGAGRFLFVHLDERDAGPQRVVLDFNRSFVPPCGFSDQYNCPMPPRQNRLHVPVEAGEKVPAFRDGYGAH</sequence>
<dbReference type="EMBL" id="JAVRET010000076">
    <property type="protein sequence ID" value="MDT0412304.1"/>
    <property type="molecule type" value="Genomic_DNA"/>
</dbReference>